<organism evidence="14 15">
    <name type="scientific">Diabrotica virgifera virgifera</name>
    <name type="common">western corn rootworm</name>
    <dbReference type="NCBI Taxonomy" id="50390"/>
    <lineage>
        <taxon>Eukaryota</taxon>
        <taxon>Metazoa</taxon>
        <taxon>Ecdysozoa</taxon>
        <taxon>Arthropoda</taxon>
        <taxon>Hexapoda</taxon>
        <taxon>Insecta</taxon>
        <taxon>Pterygota</taxon>
        <taxon>Neoptera</taxon>
        <taxon>Endopterygota</taxon>
        <taxon>Coleoptera</taxon>
        <taxon>Polyphaga</taxon>
        <taxon>Cucujiformia</taxon>
        <taxon>Chrysomeloidea</taxon>
        <taxon>Chrysomelidae</taxon>
        <taxon>Galerucinae</taxon>
        <taxon>Diabroticina</taxon>
        <taxon>Diabroticites</taxon>
        <taxon>Diabrotica</taxon>
    </lineage>
</organism>
<proteinExistence type="inferred from homology"/>
<comment type="similarity">
    <text evidence="2">Belongs to the KDELC family.</text>
</comment>
<dbReference type="PANTHER" id="PTHR12203">
    <property type="entry name" value="KDEL LYS-ASP-GLU-LEU CONTAINING - RELATED"/>
    <property type="match status" value="1"/>
</dbReference>
<dbReference type="SMART" id="SM00672">
    <property type="entry name" value="CAP10"/>
    <property type="match status" value="1"/>
</dbReference>
<evidence type="ECO:0000256" key="3">
    <source>
        <dbReference type="ARBA" id="ARBA00022676"/>
    </source>
</evidence>
<comment type="subcellular location">
    <subcellularLocation>
        <location evidence="1">Endoplasmic reticulum lumen</location>
    </subcellularLocation>
</comment>
<comment type="catalytic activity">
    <reaction evidence="10">
        <text>L-seryl-[EGF-like domain protein] + UDP-alpha-D-glucose = 3-O-(beta-D-glucosyl)-L-seryl-[EGF-like domain protein] + UDP + H(+)</text>
        <dbReference type="Rhea" id="RHEA:58116"/>
        <dbReference type="Rhea" id="RHEA-COMP:14610"/>
        <dbReference type="Rhea" id="RHEA-COMP:16010"/>
        <dbReference type="ChEBI" id="CHEBI:15378"/>
        <dbReference type="ChEBI" id="CHEBI:29999"/>
        <dbReference type="ChEBI" id="CHEBI:58223"/>
        <dbReference type="ChEBI" id="CHEBI:58885"/>
        <dbReference type="ChEBI" id="CHEBI:140576"/>
    </reaction>
</comment>
<dbReference type="GeneID" id="114326372"/>
<evidence type="ECO:0000256" key="12">
    <source>
        <dbReference type="SAM" id="SignalP"/>
    </source>
</evidence>
<reference evidence="14" key="1">
    <citation type="submission" date="2025-05" db="UniProtKB">
        <authorList>
            <consortium name="EnsemblMetazoa"/>
        </authorList>
    </citation>
    <scope>IDENTIFICATION</scope>
</reference>
<keyword evidence="15" id="KW-1185">Reference proteome</keyword>
<feature type="chain" id="PRO_5045550308" description="Glycosyl transferase CAP10 domain-containing protein" evidence="12">
    <location>
        <begin position="25"/>
        <end position="498"/>
    </location>
</feature>
<comment type="function">
    <text evidence="8">Protein O-glucosyltransferase. Catalyzes the reaction that attaches glucose through an O-glycosidic linkage to a conserved serine residue found in the consensus sequence C-X-S-X-[PA]-C in epidermal growth factor-like repeats. Regulates Notch signaling by glucosylating Notch in the ER, glucosylation is required for the correct folding and cleavage of Notch.</text>
</comment>
<keyword evidence="3" id="KW-0328">Glycosyltransferase</keyword>
<evidence type="ECO:0000256" key="5">
    <source>
        <dbReference type="ARBA" id="ARBA00022824"/>
    </source>
</evidence>
<evidence type="ECO:0000256" key="9">
    <source>
        <dbReference type="ARBA" id="ARBA00047553"/>
    </source>
</evidence>
<keyword evidence="6" id="KW-0325">Glycoprotein</keyword>
<evidence type="ECO:0000256" key="1">
    <source>
        <dbReference type="ARBA" id="ARBA00004319"/>
    </source>
</evidence>
<keyword evidence="3" id="KW-0808">Transferase</keyword>
<dbReference type="Pfam" id="PF00630">
    <property type="entry name" value="Filamin"/>
    <property type="match status" value="1"/>
</dbReference>
<dbReference type="InterPro" id="IPR051091">
    <property type="entry name" value="O-Glucosyltr/Glycosyltrsf_90"/>
</dbReference>
<feature type="repeat" description="Filamin" evidence="11">
    <location>
        <begin position="23"/>
        <end position="130"/>
    </location>
</feature>
<dbReference type="Pfam" id="PF05686">
    <property type="entry name" value="Glyco_transf_90"/>
    <property type="match status" value="1"/>
</dbReference>
<name>A0ABM5IDN2_DIAVI</name>
<evidence type="ECO:0000256" key="8">
    <source>
        <dbReference type="ARBA" id="ARBA00045690"/>
    </source>
</evidence>
<evidence type="ECO:0000256" key="6">
    <source>
        <dbReference type="ARBA" id="ARBA00023180"/>
    </source>
</evidence>
<accession>A0ABM5IDN2</accession>
<dbReference type="InterPro" id="IPR017868">
    <property type="entry name" value="Filamin/ABP280_repeat-like"/>
</dbReference>
<feature type="signal peptide" evidence="12">
    <location>
        <begin position="1"/>
        <end position="24"/>
    </location>
</feature>
<dbReference type="InterPro" id="IPR013783">
    <property type="entry name" value="Ig-like_fold"/>
</dbReference>
<comment type="catalytic activity">
    <reaction evidence="9">
        <text>L-seryl-[EGF-like domain protein] + UDP-alpha-D-xylose = 3-O-(beta-D-xylosyl)-L-seryl-[EGF-like domain protein] + UDP + H(+)</text>
        <dbReference type="Rhea" id="RHEA:62016"/>
        <dbReference type="Rhea" id="RHEA-COMP:16010"/>
        <dbReference type="Rhea" id="RHEA-COMP:16011"/>
        <dbReference type="ChEBI" id="CHEBI:15378"/>
        <dbReference type="ChEBI" id="CHEBI:29999"/>
        <dbReference type="ChEBI" id="CHEBI:57632"/>
        <dbReference type="ChEBI" id="CHEBI:58223"/>
        <dbReference type="ChEBI" id="CHEBI:132085"/>
    </reaction>
</comment>
<keyword evidence="4 12" id="KW-0732">Signal</keyword>
<dbReference type="EnsemblMetazoa" id="XM_028274730.2">
    <property type="protein sequence ID" value="XP_028130531.2"/>
    <property type="gene ID" value="LOC114326372"/>
</dbReference>
<evidence type="ECO:0000313" key="15">
    <source>
        <dbReference type="Proteomes" id="UP001652700"/>
    </source>
</evidence>
<protein>
    <recommendedName>
        <fullName evidence="13">Glycosyl transferase CAP10 domain-containing protein</fullName>
    </recommendedName>
</protein>
<dbReference type="SMART" id="SM00557">
    <property type="entry name" value="IG_FLMN"/>
    <property type="match status" value="1"/>
</dbReference>
<dbReference type="InterPro" id="IPR006598">
    <property type="entry name" value="CAP10"/>
</dbReference>
<feature type="domain" description="Glycosyl transferase CAP10" evidence="13">
    <location>
        <begin position="228"/>
        <end position="471"/>
    </location>
</feature>
<dbReference type="SUPFAM" id="SSF81296">
    <property type="entry name" value="E set domains"/>
    <property type="match status" value="1"/>
</dbReference>
<dbReference type="Proteomes" id="UP001652700">
    <property type="component" value="Unplaced"/>
</dbReference>
<dbReference type="InterPro" id="IPR001298">
    <property type="entry name" value="Filamin/ABP280_rpt"/>
</dbReference>
<evidence type="ECO:0000313" key="14">
    <source>
        <dbReference type="EnsemblMetazoa" id="XP_028130531.2"/>
    </source>
</evidence>
<evidence type="ECO:0000256" key="2">
    <source>
        <dbReference type="ARBA" id="ARBA00006063"/>
    </source>
</evidence>
<dbReference type="Gene3D" id="2.60.40.10">
    <property type="entry name" value="Immunoglobulins"/>
    <property type="match status" value="1"/>
</dbReference>
<comment type="pathway">
    <text evidence="7">Protein modification.</text>
</comment>
<evidence type="ECO:0000256" key="10">
    <source>
        <dbReference type="ARBA" id="ARBA00049246"/>
    </source>
</evidence>
<dbReference type="InterPro" id="IPR014756">
    <property type="entry name" value="Ig_E-set"/>
</dbReference>
<evidence type="ECO:0000256" key="7">
    <source>
        <dbReference type="ARBA" id="ARBA00043952"/>
    </source>
</evidence>
<evidence type="ECO:0000259" key="13">
    <source>
        <dbReference type="SMART" id="SM00672"/>
    </source>
</evidence>
<keyword evidence="5" id="KW-0256">Endoplasmic reticulum</keyword>
<evidence type="ECO:0000256" key="11">
    <source>
        <dbReference type="PROSITE-ProRule" id="PRU00087"/>
    </source>
</evidence>
<dbReference type="RefSeq" id="XP_028130531.2">
    <property type="nucleotide sequence ID" value="XM_028274730.2"/>
</dbReference>
<evidence type="ECO:0000256" key="4">
    <source>
        <dbReference type="ARBA" id="ARBA00022729"/>
    </source>
</evidence>
<sequence length="498" mass="58351">MNMNSVTLVFVLLQLFSYMYIITSDINVELSRVWGPGLTPEKIVMPARYFFVELVDVNNRRIISDDIELNAIVDGGTKTNKPCRIWTNLLNRKDGSYIVRYKLYETCSYVKISVTYGNKHLGKSPYIINSPVKSDNCECPTQNIEELIDVWECGPVPKFITNKLDVFKKIDWPRQRNELIKKFDQPHSVSLCHYIVKNNKIYRKCYGKYVGFNMFIDNILLSLTRKVVLPDLEFFANLGDWPLSTHKLEGKFPIFSWCGSTESYDVIMPTYDITESTLENMGRVTLDILSVQGNTDERWESRIPKLFWRGRDSNKYRLELIKIARKYPDLFNASLTNFFFYRDEEAVYGPKAEHVSFFEFFRYKYQLGIDGTVAPYRMPYLLAGGSLLFKPKSKYFEYYYQDLEPNVHYIPLKEDISDLVDKLKWAIDNDEKAKEIAQNGQAFANDNLLPKNIFCYHFHLFNEFSKIITSKIDILEDMEPVEQKKVEECDCKSQKDEL</sequence>
<dbReference type="PROSITE" id="PS50194">
    <property type="entry name" value="FILAMIN_REPEAT"/>
    <property type="match status" value="1"/>
</dbReference>
<dbReference type="PANTHER" id="PTHR12203:SF122">
    <property type="entry name" value="GLYCOSYL TRANSFERASE CAP10 DOMAIN-CONTAINING PROTEIN"/>
    <property type="match status" value="1"/>
</dbReference>